<dbReference type="PROSITE" id="PS51257">
    <property type="entry name" value="PROKAR_LIPOPROTEIN"/>
    <property type="match status" value="1"/>
</dbReference>
<dbReference type="Proteomes" id="UP000474175">
    <property type="component" value="Unassembled WGS sequence"/>
</dbReference>
<keyword evidence="4 5" id="KW-0413">Isomerase</keyword>
<evidence type="ECO:0000256" key="4">
    <source>
        <dbReference type="ARBA" id="ARBA00023235"/>
    </source>
</evidence>
<gene>
    <name evidence="9" type="ORF">GK108_23785</name>
</gene>
<feature type="signal peptide" evidence="7">
    <location>
        <begin position="1"/>
        <end position="22"/>
    </location>
</feature>
<dbReference type="Pfam" id="PF00254">
    <property type="entry name" value="FKBP_C"/>
    <property type="match status" value="2"/>
</dbReference>
<dbReference type="PANTHER" id="PTHR43811:SF19">
    <property type="entry name" value="39 KDA FK506-BINDING NUCLEAR PROTEIN"/>
    <property type="match status" value="1"/>
</dbReference>
<evidence type="ECO:0000256" key="3">
    <source>
        <dbReference type="ARBA" id="ARBA00023110"/>
    </source>
</evidence>
<keyword evidence="3 5" id="KW-0697">Rotamase</keyword>
<dbReference type="RefSeq" id="WP_163953878.1">
    <property type="nucleotide sequence ID" value="NZ_JAAFZH010000014.1"/>
</dbReference>
<dbReference type="Gene3D" id="3.10.50.40">
    <property type="match status" value="2"/>
</dbReference>
<feature type="domain" description="PPIase FKBP-type" evidence="8">
    <location>
        <begin position="74"/>
        <end position="161"/>
    </location>
</feature>
<dbReference type="SUPFAM" id="SSF54534">
    <property type="entry name" value="FKBP-like"/>
    <property type="match status" value="2"/>
</dbReference>
<keyword evidence="10" id="KW-1185">Reference proteome</keyword>
<sequence>MRTLHFIIFSCLLLGGLTSCMNQNVDPSNEKFAQNDADIKKYVETKGLSGTTTSSGLYYALTSANPTAEKATIGEEVEFTYKSYNLNDVFIDSTVTGKPVYYPLGINTILAGLEEGLSLMREGEKATLLIPSYLAYGSNAPNANLPAYSVVRFDVQLVKSRDENQQIQQYIAAKKITVTDSSSTGLRISKTVSNTAGAQVTSGQTVTIKYIGRTLRASMPFDSTGSGTFDAVLGQSRYVKGFEEGLLKMRVGESATIIFPSTSGYGKEGRLSGNQYIIPPYAPLRFDLQVISAK</sequence>
<feature type="domain" description="PPIase FKBP-type" evidence="8">
    <location>
        <begin position="203"/>
        <end position="294"/>
    </location>
</feature>
<evidence type="ECO:0000256" key="7">
    <source>
        <dbReference type="SAM" id="SignalP"/>
    </source>
</evidence>
<evidence type="ECO:0000313" key="9">
    <source>
        <dbReference type="EMBL" id="NDU97927.1"/>
    </source>
</evidence>
<evidence type="ECO:0000313" key="10">
    <source>
        <dbReference type="Proteomes" id="UP000474175"/>
    </source>
</evidence>
<comment type="catalytic activity">
    <reaction evidence="1 5 6">
        <text>[protein]-peptidylproline (omega=180) = [protein]-peptidylproline (omega=0)</text>
        <dbReference type="Rhea" id="RHEA:16237"/>
        <dbReference type="Rhea" id="RHEA-COMP:10747"/>
        <dbReference type="Rhea" id="RHEA-COMP:10748"/>
        <dbReference type="ChEBI" id="CHEBI:83833"/>
        <dbReference type="ChEBI" id="CHEBI:83834"/>
        <dbReference type="EC" id="5.2.1.8"/>
    </reaction>
</comment>
<name>A0A6L9LEA3_9BACT</name>
<reference evidence="9 10" key="1">
    <citation type="submission" date="2020-02" db="EMBL/GenBank/DDBJ databases">
        <title>Draft genome sequence of two Spirosoma agri KCTC 52727 and Spirosoma terrae KCTC 52035.</title>
        <authorList>
            <person name="Rojas J."/>
            <person name="Ambika Manirajan B."/>
            <person name="Suarez C."/>
            <person name="Ratering S."/>
            <person name="Schnell S."/>
        </authorList>
    </citation>
    <scope>NUCLEOTIDE SEQUENCE [LARGE SCALE GENOMIC DNA]</scope>
    <source>
        <strain evidence="9 10">KCTC 52035</strain>
    </source>
</reference>
<feature type="chain" id="PRO_5026942221" description="Peptidyl-prolyl cis-trans isomerase" evidence="7">
    <location>
        <begin position="23"/>
        <end position="294"/>
    </location>
</feature>
<evidence type="ECO:0000256" key="5">
    <source>
        <dbReference type="PROSITE-ProRule" id="PRU00277"/>
    </source>
</evidence>
<dbReference type="AlphaFoldDB" id="A0A6L9LEA3"/>
<dbReference type="PROSITE" id="PS50059">
    <property type="entry name" value="FKBP_PPIASE"/>
    <property type="match status" value="2"/>
</dbReference>
<dbReference type="GO" id="GO:0003755">
    <property type="term" value="F:peptidyl-prolyl cis-trans isomerase activity"/>
    <property type="evidence" value="ECO:0007669"/>
    <property type="project" value="UniProtKB-UniRule"/>
</dbReference>
<dbReference type="InterPro" id="IPR046357">
    <property type="entry name" value="PPIase_dom_sf"/>
</dbReference>
<organism evidence="9 10">
    <name type="scientific">Spirosoma terrae</name>
    <dbReference type="NCBI Taxonomy" id="1968276"/>
    <lineage>
        <taxon>Bacteria</taxon>
        <taxon>Pseudomonadati</taxon>
        <taxon>Bacteroidota</taxon>
        <taxon>Cytophagia</taxon>
        <taxon>Cytophagales</taxon>
        <taxon>Cytophagaceae</taxon>
        <taxon>Spirosoma</taxon>
    </lineage>
</organism>
<evidence type="ECO:0000256" key="1">
    <source>
        <dbReference type="ARBA" id="ARBA00000971"/>
    </source>
</evidence>
<comment type="similarity">
    <text evidence="2 6">Belongs to the FKBP-type PPIase family.</text>
</comment>
<dbReference type="PANTHER" id="PTHR43811">
    <property type="entry name" value="FKBP-TYPE PEPTIDYL-PROLYL CIS-TRANS ISOMERASE FKPA"/>
    <property type="match status" value="1"/>
</dbReference>
<evidence type="ECO:0000256" key="2">
    <source>
        <dbReference type="ARBA" id="ARBA00006577"/>
    </source>
</evidence>
<protein>
    <recommendedName>
        <fullName evidence="6">Peptidyl-prolyl cis-trans isomerase</fullName>
        <ecNumber evidence="6">5.2.1.8</ecNumber>
    </recommendedName>
</protein>
<proteinExistence type="inferred from homology"/>
<keyword evidence="7" id="KW-0732">Signal</keyword>
<accession>A0A6L9LEA3</accession>
<comment type="caution">
    <text evidence="9">The sequence shown here is derived from an EMBL/GenBank/DDBJ whole genome shotgun (WGS) entry which is preliminary data.</text>
</comment>
<evidence type="ECO:0000259" key="8">
    <source>
        <dbReference type="PROSITE" id="PS50059"/>
    </source>
</evidence>
<dbReference type="EMBL" id="JAAFZH010000014">
    <property type="protein sequence ID" value="NDU97927.1"/>
    <property type="molecule type" value="Genomic_DNA"/>
</dbReference>
<evidence type="ECO:0000256" key="6">
    <source>
        <dbReference type="RuleBase" id="RU003915"/>
    </source>
</evidence>
<dbReference type="InterPro" id="IPR001179">
    <property type="entry name" value="PPIase_FKBP_dom"/>
</dbReference>
<dbReference type="EC" id="5.2.1.8" evidence="6"/>